<gene>
    <name evidence="1" type="ordered locus">Mnod_3520</name>
</gene>
<keyword evidence="2" id="KW-1185">Reference proteome</keyword>
<sequence>MKRGILRTVEGGRLLFWCPGCAGAHSIRIGEGEGPRWQFNGNYDRPTFTPSVFVNPPGPYFNPGSPVCHSFVRDGQIQFLGDSTHHLAGQTVPLPDFDAA</sequence>
<evidence type="ECO:0000313" key="1">
    <source>
        <dbReference type="EMBL" id="ACL58430.1"/>
    </source>
</evidence>
<reference evidence="1 2" key="1">
    <citation type="submission" date="2009-01" db="EMBL/GenBank/DDBJ databases">
        <title>Complete sequence of chromosome of Methylobacterium nodulans ORS 2060.</title>
        <authorList>
            <consortium name="US DOE Joint Genome Institute"/>
            <person name="Lucas S."/>
            <person name="Copeland A."/>
            <person name="Lapidus A."/>
            <person name="Glavina del Rio T."/>
            <person name="Dalin E."/>
            <person name="Tice H."/>
            <person name="Bruce D."/>
            <person name="Goodwin L."/>
            <person name="Pitluck S."/>
            <person name="Sims D."/>
            <person name="Brettin T."/>
            <person name="Detter J.C."/>
            <person name="Han C."/>
            <person name="Larimer F."/>
            <person name="Land M."/>
            <person name="Hauser L."/>
            <person name="Kyrpides N."/>
            <person name="Ivanova N."/>
            <person name="Marx C.J."/>
            <person name="Richardson P."/>
        </authorList>
    </citation>
    <scope>NUCLEOTIDE SEQUENCE [LARGE SCALE GENOMIC DNA]</scope>
    <source>
        <strain evidence="2">LMG 21967 / CNCM I-2342 / ORS 2060</strain>
    </source>
</reference>
<dbReference type="OrthoDB" id="5196042at2"/>
<proteinExistence type="predicted"/>
<dbReference type="InterPro" id="IPR045384">
    <property type="entry name" value="DUF6527"/>
</dbReference>
<dbReference type="EMBL" id="CP001349">
    <property type="protein sequence ID" value="ACL58430.1"/>
    <property type="molecule type" value="Genomic_DNA"/>
</dbReference>
<dbReference type="RefSeq" id="WP_015930090.1">
    <property type="nucleotide sequence ID" value="NC_011894.1"/>
</dbReference>
<name>B8INR4_METNO</name>
<evidence type="ECO:0000313" key="2">
    <source>
        <dbReference type="Proteomes" id="UP000008207"/>
    </source>
</evidence>
<dbReference type="STRING" id="460265.Mnod_3520"/>
<dbReference type="Proteomes" id="UP000008207">
    <property type="component" value="Chromosome"/>
</dbReference>
<dbReference type="AlphaFoldDB" id="B8INR4"/>
<dbReference type="Pfam" id="PF20137">
    <property type="entry name" value="BubE"/>
    <property type="match status" value="1"/>
</dbReference>
<protein>
    <recommendedName>
        <fullName evidence="3">Ammonia monooxygenase</fullName>
    </recommendedName>
</protein>
<dbReference type="KEGG" id="mno:Mnod_3520"/>
<accession>B8INR4</accession>
<evidence type="ECO:0008006" key="3">
    <source>
        <dbReference type="Google" id="ProtNLM"/>
    </source>
</evidence>
<dbReference type="eggNOG" id="ENOG5032ZJM">
    <property type="taxonomic scope" value="Bacteria"/>
</dbReference>
<dbReference type="HOGENOM" id="CLU_179971_0_0_5"/>
<organism evidence="1 2">
    <name type="scientific">Methylobacterium nodulans (strain LMG 21967 / CNCM I-2342 / ORS 2060)</name>
    <dbReference type="NCBI Taxonomy" id="460265"/>
    <lineage>
        <taxon>Bacteria</taxon>
        <taxon>Pseudomonadati</taxon>
        <taxon>Pseudomonadota</taxon>
        <taxon>Alphaproteobacteria</taxon>
        <taxon>Hyphomicrobiales</taxon>
        <taxon>Methylobacteriaceae</taxon>
        <taxon>Methylobacterium</taxon>
    </lineage>
</organism>